<dbReference type="AlphaFoldDB" id="A0A147EX86"/>
<sequence length="115" mass="12198">MTNLSPAAFWILTALAGQRRHGYEILKETTEASDGRVALKVTTLYAALDRLEREGLIRADGQEIVGGRARRYFVLSDSGRVALAAEVAALEQQAAAARQRLADGGSGFVAGAVPV</sequence>
<dbReference type="PANTHER" id="PTHR33169:SF14">
    <property type="entry name" value="TRANSCRIPTIONAL REGULATOR RV3488"/>
    <property type="match status" value="1"/>
</dbReference>
<organism evidence="2 3">
    <name type="scientific">Microbacterium testaceum</name>
    <name type="common">Aureobacterium testaceum</name>
    <name type="synonym">Brevibacterium testaceum</name>
    <dbReference type="NCBI Taxonomy" id="2033"/>
    <lineage>
        <taxon>Bacteria</taxon>
        <taxon>Bacillati</taxon>
        <taxon>Actinomycetota</taxon>
        <taxon>Actinomycetes</taxon>
        <taxon>Micrococcales</taxon>
        <taxon>Microbacteriaceae</taxon>
        <taxon>Microbacterium</taxon>
    </lineage>
</organism>
<evidence type="ECO:0000259" key="1">
    <source>
        <dbReference type="Pfam" id="PF03551"/>
    </source>
</evidence>
<dbReference type="EMBL" id="LDRT01000051">
    <property type="protein sequence ID" value="KTR94577.1"/>
    <property type="molecule type" value="Genomic_DNA"/>
</dbReference>
<gene>
    <name evidence="2" type="ORF">NS220_08780</name>
</gene>
<dbReference type="Proteomes" id="UP000075025">
    <property type="component" value="Unassembled WGS sequence"/>
</dbReference>
<dbReference type="RefSeq" id="WP_058623688.1">
    <property type="nucleotide sequence ID" value="NZ_LDRT01000051.1"/>
</dbReference>
<dbReference type="OrthoDB" id="122286at2"/>
<dbReference type="Pfam" id="PF03551">
    <property type="entry name" value="PadR"/>
    <property type="match status" value="1"/>
</dbReference>
<dbReference type="InterPro" id="IPR005149">
    <property type="entry name" value="Tscrpt_reg_PadR_N"/>
</dbReference>
<dbReference type="SUPFAM" id="SSF46785">
    <property type="entry name" value="Winged helix' DNA-binding domain"/>
    <property type="match status" value="1"/>
</dbReference>
<dbReference type="InterPro" id="IPR036388">
    <property type="entry name" value="WH-like_DNA-bd_sf"/>
</dbReference>
<accession>A0A147EX86</accession>
<protein>
    <submittedName>
        <fullName evidence="2">Transcriptional regulator</fullName>
    </submittedName>
</protein>
<dbReference type="InterPro" id="IPR036390">
    <property type="entry name" value="WH_DNA-bd_sf"/>
</dbReference>
<proteinExistence type="predicted"/>
<name>A0A147EX86_MICTE</name>
<evidence type="ECO:0000313" key="3">
    <source>
        <dbReference type="Proteomes" id="UP000075025"/>
    </source>
</evidence>
<dbReference type="InterPro" id="IPR052509">
    <property type="entry name" value="Metal_resp_DNA-bind_regulator"/>
</dbReference>
<reference evidence="2 3" key="1">
    <citation type="journal article" date="2016" name="Front. Microbiol.">
        <title>Genomic Resource of Rice Seed Associated Bacteria.</title>
        <authorList>
            <person name="Midha S."/>
            <person name="Bansal K."/>
            <person name="Sharma S."/>
            <person name="Kumar N."/>
            <person name="Patil P.P."/>
            <person name="Chaudhry V."/>
            <person name="Patil P.B."/>
        </authorList>
    </citation>
    <scope>NUCLEOTIDE SEQUENCE [LARGE SCALE GENOMIC DNA]</scope>
    <source>
        <strain evidence="2 3">NS220</strain>
    </source>
</reference>
<dbReference type="PANTHER" id="PTHR33169">
    <property type="entry name" value="PADR-FAMILY TRANSCRIPTIONAL REGULATOR"/>
    <property type="match status" value="1"/>
</dbReference>
<evidence type="ECO:0000313" key="2">
    <source>
        <dbReference type="EMBL" id="KTR94577.1"/>
    </source>
</evidence>
<comment type="caution">
    <text evidence="2">The sequence shown here is derived from an EMBL/GenBank/DDBJ whole genome shotgun (WGS) entry which is preliminary data.</text>
</comment>
<dbReference type="PATRIC" id="fig|2033.6.peg.2849"/>
<dbReference type="Gene3D" id="1.10.10.10">
    <property type="entry name" value="Winged helix-like DNA-binding domain superfamily/Winged helix DNA-binding domain"/>
    <property type="match status" value="1"/>
</dbReference>
<feature type="domain" description="Transcription regulator PadR N-terminal" evidence="1">
    <location>
        <begin position="11"/>
        <end position="84"/>
    </location>
</feature>